<dbReference type="PROSITE" id="PS50507">
    <property type="entry name" value="RDRP_SSRNA_POS"/>
    <property type="match status" value="1"/>
</dbReference>
<comment type="catalytic activity">
    <reaction evidence="6 7">
        <text>RNA(n) + a ribonucleoside 5'-triphosphate = RNA(n+1) + diphosphate</text>
        <dbReference type="Rhea" id="RHEA:21248"/>
        <dbReference type="Rhea" id="RHEA-COMP:14527"/>
        <dbReference type="Rhea" id="RHEA-COMP:17342"/>
        <dbReference type="ChEBI" id="CHEBI:33019"/>
        <dbReference type="ChEBI" id="CHEBI:61557"/>
        <dbReference type="ChEBI" id="CHEBI:140395"/>
        <dbReference type="EC" id="2.7.7.48"/>
    </reaction>
</comment>
<evidence type="ECO:0000256" key="4">
    <source>
        <dbReference type="ARBA" id="ARBA00022741"/>
    </source>
</evidence>
<organism evidence="9">
    <name type="scientific">Apple barna-like virus 1</name>
    <dbReference type="NCBI Taxonomy" id="2709742"/>
    <lineage>
        <taxon>Viruses</taxon>
        <taxon>Riboviria</taxon>
        <taxon>Orthornavirae</taxon>
        <taxon>Pisuviricota</taxon>
        <taxon>Pisoniviricetes</taxon>
        <taxon>Sobelivirales</taxon>
        <taxon>Barnaviridae</taxon>
        <taxon>Barnavirus</taxon>
    </lineage>
</organism>
<feature type="domain" description="RdRp catalytic" evidence="8">
    <location>
        <begin position="133"/>
        <end position="263"/>
    </location>
</feature>
<proteinExistence type="predicted"/>
<keyword evidence="3 7" id="KW-0548">Nucleotidyltransferase</keyword>
<evidence type="ECO:0000256" key="5">
    <source>
        <dbReference type="ARBA" id="ARBA00022953"/>
    </source>
</evidence>
<dbReference type="Pfam" id="PF02123">
    <property type="entry name" value="RdRP_4"/>
    <property type="match status" value="1"/>
</dbReference>
<dbReference type="GO" id="GO:0039694">
    <property type="term" value="P:viral RNA genome replication"/>
    <property type="evidence" value="ECO:0007669"/>
    <property type="project" value="InterPro"/>
</dbReference>
<evidence type="ECO:0000256" key="6">
    <source>
        <dbReference type="ARBA" id="ARBA00048744"/>
    </source>
</evidence>
<dbReference type="SUPFAM" id="SSF56672">
    <property type="entry name" value="DNA/RNA polymerases"/>
    <property type="match status" value="1"/>
</dbReference>
<evidence type="ECO:0000313" key="9">
    <source>
        <dbReference type="EMBL" id="QIC52820.1"/>
    </source>
</evidence>
<reference evidence="9" key="1">
    <citation type="submission" date="2019-08" db="EMBL/GenBank/DDBJ databases">
        <authorList>
            <person name="Wright A.A."/>
            <person name="Harper S."/>
        </authorList>
    </citation>
    <scope>NUCLEOTIDE SEQUENCE</scope>
    <source>
        <strain evidence="9">WA1</strain>
    </source>
</reference>
<dbReference type="GO" id="GO:0000166">
    <property type="term" value="F:nucleotide binding"/>
    <property type="evidence" value="ECO:0007669"/>
    <property type="project" value="UniProtKB-KW"/>
</dbReference>
<keyword evidence="2 7" id="KW-0808">Transferase</keyword>
<dbReference type="GO" id="GO:0003723">
    <property type="term" value="F:RNA binding"/>
    <property type="evidence" value="ECO:0007669"/>
    <property type="project" value="InterPro"/>
</dbReference>
<evidence type="ECO:0000259" key="8">
    <source>
        <dbReference type="PROSITE" id="PS50507"/>
    </source>
</evidence>
<dbReference type="InterPro" id="IPR001795">
    <property type="entry name" value="RNA-dir_pol_luteovirus"/>
</dbReference>
<dbReference type="GO" id="GO:0003968">
    <property type="term" value="F:RNA-directed RNA polymerase activity"/>
    <property type="evidence" value="ECO:0007669"/>
    <property type="project" value="UniProtKB-KW"/>
</dbReference>
<dbReference type="EC" id="2.7.7.48" evidence="7"/>
<keyword evidence="5 7" id="KW-0693">Viral RNA replication</keyword>
<keyword evidence="1 7" id="KW-0696">RNA-directed RNA polymerase</keyword>
<evidence type="ECO:0000256" key="2">
    <source>
        <dbReference type="ARBA" id="ARBA00022679"/>
    </source>
</evidence>
<dbReference type="GO" id="GO:0006351">
    <property type="term" value="P:DNA-templated transcription"/>
    <property type="evidence" value="ECO:0007669"/>
    <property type="project" value="InterPro"/>
</dbReference>
<sequence>MVMGRSNKILLDDPLMANMLVEEALWRVRKMVAVGGRIFSMSPEELVREGLCDPVRLFIKGEPHKIAKLKAGKFRLISGMSIVDQLIDRVLFGCQNELEIKMWDRIPSKPGIGLDDEGLLTMAKWFQEQLESGELLATDVAGWDWSVQEFELDADLDRRTLLCDASGSLWHFLARCRYFCVKWKCFVLPDGSLVAQSVGGKMPSGWYNTSSSNSSMRGLARAFAYSIWCEKTGTPFEPAECARFVAMGDDCVEHYLDDGVNAILSEFGHTLKDSVKFKTLEGIEFCSHRWYGDGLARPVNWVKTLFRFANHPRDPNQLPDWINQLLADFRHMRGVGDFEIQEVIADMAGMSAKDGE</sequence>
<dbReference type="InterPro" id="IPR043502">
    <property type="entry name" value="DNA/RNA_pol_sf"/>
</dbReference>
<name>A0A6C0X2I8_9VIRU</name>
<evidence type="ECO:0000256" key="3">
    <source>
        <dbReference type="ARBA" id="ARBA00022695"/>
    </source>
</evidence>
<keyword evidence="4 7" id="KW-0547">Nucleotide-binding</keyword>
<dbReference type="InterPro" id="IPR007094">
    <property type="entry name" value="RNA-dir_pol_PSvirus"/>
</dbReference>
<dbReference type="EMBL" id="MN386956">
    <property type="protein sequence ID" value="QIC52820.1"/>
    <property type="molecule type" value="Genomic_RNA"/>
</dbReference>
<evidence type="ECO:0000256" key="7">
    <source>
        <dbReference type="RuleBase" id="RU364050"/>
    </source>
</evidence>
<accession>A0A6C0X2I8</accession>
<protein>
    <recommendedName>
        <fullName evidence="7">RNA-directed RNA polymerase</fullName>
        <ecNumber evidence="7">2.7.7.48</ecNumber>
    </recommendedName>
</protein>
<dbReference type="PRINTS" id="PR00914">
    <property type="entry name" value="LVIRUSRNAPOL"/>
</dbReference>
<evidence type="ECO:0000256" key="1">
    <source>
        <dbReference type="ARBA" id="ARBA00022484"/>
    </source>
</evidence>